<accession>A0A2U1CL09</accession>
<dbReference type="Pfam" id="PF00171">
    <property type="entry name" value="Aldedh"/>
    <property type="match status" value="1"/>
</dbReference>
<dbReference type="PANTHER" id="PTHR11699">
    <property type="entry name" value="ALDEHYDE DEHYDROGENASE-RELATED"/>
    <property type="match status" value="1"/>
</dbReference>
<dbReference type="InterPro" id="IPR016162">
    <property type="entry name" value="Ald_DH_N"/>
</dbReference>
<dbReference type="CDD" id="cd07106">
    <property type="entry name" value="ALDH_AldA-AAD23400"/>
    <property type="match status" value="1"/>
</dbReference>
<dbReference type="InterPro" id="IPR044086">
    <property type="entry name" value="LUC3-like"/>
</dbReference>
<evidence type="ECO:0000256" key="1">
    <source>
        <dbReference type="ARBA" id="ARBA00009986"/>
    </source>
</evidence>
<sequence length="471" mass="49955">MDRLFNISAGDTAHGSDWYAVEDPAFLHAIAEAPITNQGGLDDAVSAASAALPAWSRDLAGRRHALKQCADLLAANLDELAVLLSREQGKPLPAAKREILSARSYLQYFAEKPAAQEIIRRDPNRTVEAVRAPLGVVGLIVPWNFPIVLLAMKLGPALWTGNTVVAKPAPTTSLTTLAIARLFAGCLPAGVFNTVTGGAELGASLVSHEGVAKVSFTGSTPTGKRIMAGAAPTLKRLTLELGGNDAAIVLADTDLDAAAPLLFERAFMNAGQVCCAVKRLYVHSSLYEPMVEKMAAIAASWRVGPGLVDGVHMGPLNNRQQFDHVHTLLRDAVAAGGRIVTDTATPSEWPGHFIRPTIVADIPEDSRLVQEEQFGPALPILPFDNEDEAISRANASEYGLGGSVWSSDPSRAAALAARLEAVNLFVNQHATPPEPSIPFGGMKHSGFGYEFGDWGCDEFVVRKVLHTPCGA</sequence>
<evidence type="ECO:0000256" key="4">
    <source>
        <dbReference type="RuleBase" id="RU003345"/>
    </source>
</evidence>
<proteinExistence type="inferred from homology"/>
<dbReference type="Proteomes" id="UP000246145">
    <property type="component" value="Unassembled WGS sequence"/>
</dbReference>
<protein>
    <submittedName>
        <fullName evidence="6">Acyl-CoA reductase-like NAD-dependent aldehyde dehydrogenase</fullName>
    </submittedName>
</protein>
<dbReference type="InterPro" id="IPR015590">
    <property type="entry name" value="Aldehyde_DH_dom"/>
</dbReference>
<keyword evidence="2 4" id="KW-0560">Oxidoreductase</keyword>
<reference evidence="6 7" key="1">
    <citation type="submission" date="2018-04" db="EMBL/GenBank/DDBJ databases">
        <title>Genomic Encyclopedia of Type Strains, Phase IV (KMG-IV): sequencing the most valuable type-strain genomes for metagenomic binning, comparative biology and taxonomic classification.</title>
        <authorList>
            <person name="Goeker M."/>
        </authorList>
    </citation>
    <scope>NUCLEOTIDE SEQUENCE [LARGE SCALE GENOMIC DNA]</scope>
    <source>
        <strain evidence="6 7">DSM 10065</strain>
    </source>
</reference>
<evidence type="ECO:0000256" key="3">
    <source>
        <dbReference type="PROSITE-ProRule" id="PRU10007"/>
    </source>
</evidence>
<dbReference type="InterPro" id="IPR016161">
    <property type="entry name" value="Ald_DH/histidinol_DH"/>
</dbReference>
<dbReference type="FunFam" id="3.40.605.10:FF:000007">
    <property type="entry name" value="NAD/NADP-dependent betaine aldehyde dehydrogenase"/>
    <property type="match status" value="1"/>
</dbReference>
<dbReference type="SUPFAM" id="SSF53720">
    <property type="entry name" value="ALDH-like"/>
    <property type="match status" value="1"/>
</dbReference>
<dbReference type="FunFam" id="3.40.309.10:FF:000009">
    <property type="entry name" value="Aldehyde dehydrogenase A"/>
    <property type="match status" value="1"/>
</dbReference>
<dbReference type="Gene3D" id="3.40.605.10">
    <property type="entry name" value="Aldehyde Dehydrogenase, Chain A, domain 1"/>
    <property type="match status" value="1"/>
</dbReference>
<evidence type="ECO:0000313" key="6">
    <source>
        <dbReference type="EMBL" id="PVY61700.1"/>
    </source>
</evidence>
<comment type="similarity">
    <text evidence="1 4">Belongs to the aldehyde dehydrogenase family.</text>
</comment>
<evidence type="ECO:0000259" key="5">
    <source>
        <dbReference type="Pfam" id="PF00171"/>
    </source>
</evidence>
<dbReference type="InterPro" id="IPR016163">
    <property type="entry name" value="Ald_DH_C"/>
</dbReference>
<feature type="active site" evidence="3">
    <location>
        <position position="240"/>
    </location>
</feature>
<dbReference type="InterPro" id="IPR029510">
    <property type="entry name" value="Ald_DH_CS_GLU"/>
</dbReference>
<dbReference type="RefSeq" id="WP_116518720.1">
    <property type="nucleotide sequence ID" value="NZ_JACCEX010000003.1"/>
</dbReference>
<dbReference type="EMBL" id="QEKO01000003">
    <property type="protein sequence ID" value="PVY61700.1"/>
    <property type="molecule type" value="Genomic_DNA"/>
</dbReference>
<gene>
    <name evidence="6" type="ORF">C7440_2430</name>
</gene>
<dbReference type="InterPro" id="IPR016160">
    <property type="entry name" value="Ald_DH_CS_CYS"/>
</dbReference>
<comment type="caution">
    <text evidence="6">The sequence shown here is derived from an EMBL/GenBank/DDBJ whole genome shotgun (WGS) entry which is preliminary data.</text>
</comment>
<dbReference type="AlphaFoldDB" id="A0A2U1CL09"/>
<dbReference type="Gene3D" id="3.40.309.10">
    <property type="entry name" value="Aldehyde Dehydrogenase, Chain A, domain 2"/>
    <property type="match status" value="1"/>
</dbReference>
<feature type="domain" description="Aldehyde dehydrogenase" evidence="5">
    <location>
        <begin position="19"/>
        <end position="463"/>
    </location>
</feature>
<evidence type="ECO:0000313" key="7">
    <source>
        <dbReference type="Proteomes" id="UP000246145"/>
    </source>
</evidence>
<dbReference type="PROSITE" id="PS00070">
    <property type="entry name" value="ALDEHYDE_DEHYDR_CYS"/>
    <property type="match status" value="1"/>
</dbReference>
<evidence type="ECO:0000256" key="2">
    <source>
        <dbReference type="ARBA" id="ARBA00023002"/>
    </source>
</evidence>
<keyword evidence="7" id="KW-1185">Reference proteome</keyword>
<organism evidence="6 7">
    <name type="scientific">Pusillimonas noertemannii</name>
    <dbReference type="NCBI Taxonomy" id="305977"/>
    <lineage>
        <taxon>Bacteria</taxon>
        <taxon>Pseudomonadati</taxon>
        <taxon>Pseudomonadota</taxon>
        <taxon>Betaproteobacteria</taxon>
        <taxon>Burkholderiales</taxon>
        <taxon>Alcaligenaceae</taxon>
        <taxon>Pusillimonas</taxon>
    </lineage>
</organism>
<dbReference type="OrthoDB" id="6187633at2"/>
<dbReference type="GO" id="GO:0016620">
    <property type="term" value="F:oxidoreductase activity, acting on the aldehyde or oxo group of donors, NAD or NADP as acceptor"/>
    <property type="evidence" value="ECO:0007669"/>
    <property type="project" value="InterPro"/>
</dbReference>
<dbReference type="PROSITE" id="PS00687">
    <property type="entry name" value="ALDEHYDE_DEHYDR_GLU"/>
    <property type="match status" value="1"/>
</dbReference>
<name>A0A2U1CL09_9BURK</name>